<keyword evidence="5" id="KW-1185">Reference proteome</keyword>
<dbReference type="AlphaFoldDB" id="A0A3P2AFV6"/>
<feature type="region of interest" description="Disordered" evidence="1">
    <location>
        <begin position="181"/>
        <end position="218"/>
    </location>
</feature>
<name>A0A3P2AFV6_9BACE</name>
<gene>
    <name evidence="4" type="ORF">EII33_01370</name>
</gene>
<keyword evidence="2" id="KW-0472">Membrane</keyword>
<dbReference type="PROSITE" id="PS51178">
    <property type="entry name" value="PASTA"/>
    <property type="match status" value="1"/>
</dbReference>
<dbReference type="InterPro" id="IPR005543">
    <property type="entry name" value="PASTA_dom"/>
</dbReference>
<evidence type="ECO:0000256" key="2">
    <source>
        <dbReference type="SAM" id="Phobius"/>
    </source>
</evidence>
<dbReference type="CDD" id="cd06577">
    <property type="entry name" value="PASTA_pknB"/>
    <property type="match status" value="1"/>
</dbReference>
<evidence type="ECO:0000256" key="1">
    <source>
        <dbReference type="SAM" id="MobiDB-lite"/>
    </source>
</evidence>
<evidence type="ECO:0000313" key="5">
    <source>
        <dbReference type="Proteomes" id="UP000279562"/>
    </source>
</evidence>
<keyword evidence="2" id="KW-0812">Transmembrane</keyword>
<evidence type="ECO:0000313" key="4">
    <source>
        <dbReference type="EMBL" id="RRD93080.1"/>
    </source>
</evidence>
<dbReference type="SMART" id="SM00740">
    <property type="entry name" value="PASTA"/>
    <property type="match status" value="1"/>
</dbReference>
<organism evidence="4 5">
    <name type="scientific">Prevotella heparinolytica</name>
    <dbReference type="NCBI Taxonomy" id="28113"/>
    <lineage>
        <taxon>Bacteria</taxon>
        <taxon>Pseudomonadati</taxon>
        <taxon>Bacteroidota</taxon>
        <taxon>Bacteroidia</taxon>
        <taxon>Bacteroidales</taxon>
        <taxon>Bacteroidaceae</taxon>
        <taxon>Bacteroides</taxon>
    </lineage>
</organism>
<dbReference type="EMBL" id="RQYF01000003">
    <property type="protein sequence ID" value="RRD93080.1"/>
    <property type="molecule type" value="Genomic_DNA"/>
</dbReference>
<protein>
    <submittedName>
        <fullName evidence="4">PASTA domain-containing protein</fullName>
    </submittedName>
</protein>
<feature type="transmembrane region" description="Helical" evidence="2">
    <location>
        <begin position="14"/>
        <end position="34"/>
    </location>
</feature>
<dbReference type="Gene3D" id="3.30.10.20">
    <property type="match status" value="1"/>
</dbReference>
<keyword evidence="2" id="KW-1133">Transmembrane helix</keyword>
<evidence type="ECO:0000259" key="3">
    <source>
        <dbReference type="PROSITE" id="PS51178"/>
    </source>
</evidence>
<dbReference type="Proteomes" id="UP000279562">
    <property type="component" value="Unassembled WGS sequence"/>
</dbReference>
<accession>A0A3P2AFV6</accession>
<feature type="domain" description="PASTA" evidence="3">
    <location>
        <begin position="45"/>
        <end position="110"/>
    </location>
</feature>
<comment type="caution">
    <text evidence="4">The sequence shown here is derived from an EMBL/GenBank/DDBJ whole genome shotgun (WGS) entry which is preliminary data.</text>
</comment>
<dbReference type="SUPFAM" id="SSF54184">
    <property type="entry name" value="Penicillin-binding protein 2x (pbp-2x), c-terminal domain"/>
    <property type="match status" value="1"/>
</dbReference>
<dbReference type="RefSeq" id="WP_125238199.1">
    <property type="nucleotide sequence ID" value="NZ_RQYF01000003.1"/>
</dbReference>
<feature type="compositionally biased region" description="Polar residues" evidence="1">
    <location>
        <begin position="195"/>
        <end position="210"/>
    </location>
</feature>
<reference evidence="4 5" key="1">
    <citation type="submission" date="2018-11" db="EMBL/GenBank/DDBJ databases">
        <title>Genomes From Bacteria Associated with the Canine Oral Cavity: a Test Case for Automated Genome-Based Taxonomic Assignment.</title>
        <authorList>
            <person name="Coil D.A."/>
            <person name="Jospin G."/>
            <person name="Darling A.E."/>
            <person name="Wallis C."/>
            <person name="Davis I.J."/>
            <person name="Harris S."/>
            <person name="Eisen J.A."/>
            <person name="Holcombe L.J."/>
            <person name="O'Flynn C."/>
        </authorList>
    </citation>
    <scope>NUCLEOTIDE SEQUENCE [LARGE SCALE GENOMIC DNA]</scope>
    <source>
        <strain evidence="4 5">OH1047_COT-310</strain>
    </source>
</reference>
<dbReference type="Pfam" id="PF03793">
    <property type="entry name" value="PASTA"/>
    <property type="match status" value="1"/>
</dbReference>
<proteinExistence type="predicted"/>
<sequence length="218" mass="23762">MTIKESFSFRQNKYFWVNIIAMVVAIIVVLFGVLKGLDIYTHHGDAVVVPNVKGMGVAEAEKMFRNRGLNCVVSDSNYVKTMPAGCILDYNPAAGHKVKEGRIIYLTINSLNIPLQSVPDVADNSSLRQAEARLLAVGFKLAEIQYVPGEKDWVYGVKYKDRQLTTGEKVPVGAALTLMVGGGGELPQETDSLETESTGTDAKPVTSSDKSATDESWF</sequence>